<evidence type="ECO:0000256" key="6">
    <source>
        <dbReference type="ARBA" id="ARBA00023033"/>
    </source>
</evidence>
<gene>
    <name evidence="9" type="ORF">BDA99DRAFT_517031</name>
</gene>
<dbReference type="PRINTS" id="PR00385">
    <property type="entry name" value="P450"/>
</dbReference>
<keyword evidence="10" id="KW-1185">Reference proteome</keyword>
<evidence type="ECO:0000256" key="8">
    <source>
        <dbReference type="RuleBase" id="RU000461"/>
    </source>
</evidence>
<dbReference type="InterPro" id="IPR036396">
    <property type="entry name" value="Cyt_P450_sf"/>
</dbReference>
<evidence type="ECO:0000256" key="2">
    <source>
        <dbReference type="ARBA" id="ARBA00022617"/>
    </source>
</evidence>
<reference evidence="9" key="2">
    <citation type="submission" date="2023-02" db="EMBL/GenBank/DDBJ databases">
        <authorList>
            <consortium name="DOE Joint Genome Institute"/>
            <person name="Mondo S.J."/>
            <person name="Chang Y."/>
            <person name="Wang Y."/>
            <person name="Ahrendt S."/>
            <person name="Andreopoulos W."/>
            <person name="Barry K."/>
            <person name="Beard J."/>
            <person name="Benny G.L."/>
            <person name="Blankenship S."/>
            <person name="Bonito G."/>
            <person name="Cuomo C."/>
            <person name="Desiro A."/>
            <person name="Gervers K.A."/>
            <person name="Hundley H."/>
            <person name="Kuo A."/>
            <person name="LaButti K."/>
            <person name="Lang B.F."/>
            <person name="Lipzen A."/>
            <person name="O'Donnell K."/>
            <person name="Pangilinan J."/>
            <person name="Reynolds N."/>
            <person name="Sandor L."/>
            <person name="Smith M.W."/>
            <person name="Tsang A."/>
            <person name="Grigoriev I.V."/>
            <person name="Stajich J.E."/>
            <person name="Spatafora J.W."/>
        </authorList>
    </citation>
    <scope>NUCLEOTIDE SEQUENCE</scope>
    <source>
        <strain evidence="9">RSA 2281</strain>
    </source>
</reference>
<dbReference type="InterPro" id="IPR050196">
    <property type="entry name" value="Cytochrome_P450_Monoox"/>
</dbReference>
<comment type="similarity">
    <text evidence="1 8">Belongs to the cytochrome P450 family.</text>
</comment>
<evidence type="ECO:0000256" key="1">
    <source>
        <dbReference type="ARBA" id="ARBA00010617"/>
    </source>
</evidence>
<dbReference type="InterPro" id="IPR017972">
    <property type="entry name" value="Cyt_P450_CS"/>
</dbReference>
<comment type="caution">
    <text evidence="9">The sequence shown here is derived from an EMBL/GenBank/DDBJ whole genome shotgun (WGS) entry which is preliminary data.</text>
</comment>
<keyword evidence="2 7" id="KW-0349">Heme</keyword>
<feature type="binding site" description="axial binding residue" evidence="7">
    <location>
        <position position="467"/>
    </location>
    <ligand>
        <name>heme</name>
        <dbReference type="ChEBI" id="CHEBI:30413"/>
    </ligand>
    <ligandPart>
        <name>Fe</name>
        <dbReference type="ChEBI" id="CHEBI:18248"/>
    </ligandPart>
</feature>
<evidence type="ECO:0000313" key="10">
    <source>
        <dbReference type="Proteomes" id="UP001209540"/>
    </source>
</evidence>
<sequence length="524" mass="60376">MEQLVHFFKDYILPQWKHNRRSITAVSAAIYVVYTVYQKINRPPKRLRHIPYINGIDTLTSFFKKIPLDKVTDEVALPLVLETDHGLYSRITPAGWQVVISDPAIAKEYLFDANTFPKVPLNKHFEGTVIGRFIIGPNILFLSGQHWKNQRKIANPAFHRSMPLQVFGKLTDKLFSVMDQSNGKSIDAYDLMERWTLDAIGNASFGFDFGAVTDSNNEWVHRYNDVVEATIDPLYAFLPVLERKYLDWFPNRKKIHDELSVFLDMIQHIIDEKRRKLADPSRDRSQETKKEKDLLQMMMESGEDENGAVLTDEELKSNMCVFFFAGHDTTTSALSFAIYYLAKHPEMQERAREEAQRVLGNEPRNIRPTVEQSREMTYIEQIIKEVLRIAGPADSLISRKANKDTELGGVFIPKGTDVTLSIYNLQRNPRVWNNPEKFDPERFAPGGEAEGKDANAWIPFSSGSRICIGMNFSLSEQRFLLPMLLRKYKWSLPKDSIHHEKIVIELGLGVISPIDFNVVFERLY</sequence>
<dbReference type="PANTHER" id="PTHR24291">
    <property type="entry name" value="CYTOCHROME P450 FAMILY 4"/>
    <property type="match status" value="1"/>
</dbReference>
<dbReference type="Gene3D" id="1.10.630.10">
    <property type="entry name" value="Cytochrome P450"/>
    <property type="match status" value="1"/>
</dbReference>
<dbReference type="GO" id="GO:0020037">
    <property type="term" value="F:heme binding"/>
    <property type="evidence" value="ECO:0007669"/>
    <property type="project" value="InterPro"/>
</dbReference>
<proteinExistence type="inferred from homology"/>
<keyword evidence="3 7" id="KW-0479">Metal-binding</keyword>
<dbReference type="Proteomes" id="UP001209540">
    <property type="component" value="Unassembled WGS sequence"/>
</dbReference>
<dbReference type="EMBL" id="JAIXMP010000021">
    <property type="protein sequence ID" value="KAI9256666.1"/>
    <property type="molecule type" value="Genomic_DNA"/>
</dbReference>
<accession>A0AAD5JW27</accession>
<dbReference type="PANTHER" id="PTHR24291:SF50">
    <property type="entry name" value="BIFUNCTIONAL ALBAFLAVENONE MONOOXYGENASE_TERPENE SYNTHASE"/>
    <property type="match status" value="1"/>
</dbReference>
<organism evidence="9 10">
    <name type="scientific">Phascolomyces articulosus</name>
    <dbReference type="NCBI Taxonomy" id="60185"/>
    <lineage>
        <taxon>Eukaryota</taxon>
        <taxon>Fungi</taxon>
        <taxon>Fungi incertae sedis</taxon>
        <taxon>Mucoromycota</taxon>
        <taxon>Mucoromycotina</taxon>
        <taxon>Mucoromycetes</taxon>
        <taxon>Mucorales</taxon>
        <taxon>Lichtheimiaceae</taxon>
        <taxon>Phascolomyces</taxon>
    </lineage>
</organism>
<evidence type="ECO:0000256" key="3">
    <source>
        <dbReference type="ARBA" id="ARBA00022723"/>
    </source>
</evidence>
<dbReference type="GO" id="GO:0005506">
    <property type="term" value="F:iron ion binding"/>
    <property type="evidence" value="ECO:0007669"/>
    <property type="project" value="InterPro"/>
</dbReference>
<name>A0AAD5JW27_9FUNG</name>
<comment type="cofactor">
    <cofactor evidence="7">
        <name>heme</name>
        <dbReference type="ChEBI" id="CHEBI:30413"/>
    </cofactor>
</comment>
<dbReference type="InterPro" id="IPR002401">
    <property type="entry name" value="Cyt_P450_E_grp-I"/>
</dbReference>
<keyword evidence="5 7" id="KW-0408">Iron</keyword>
<reference evidence="9" key="1">
    <citation type="journal article" date="2022" name="IScience">
        <title>Evolution of zygomycete secretomes and the origins of terrestrial fungal ecologies.</title>
        <authorList>
            <person name="Chang Y."/>
            <person name="Wang Y."/>
            <person name="Mondo S."/>
            <person name="Ahrendt S."/>
            <person name="Andreopoulos W."/>
            <person name="Barry K."/>
            <person name="Beard J."/>
            <person name="Benny G.L."/>
            <person name="Blankenship S."/>
            <person name="Bonito G."/>
            <person name="Cuomo C."/>
            <person name="Desiro A."/>
            <person name="Gervers K.A."/>
            <person name="Hundley H."/>
            <person name="Kuo A."/>
            <person name="LaButti K."/>
            <person name="Lang B.F."/>
            <person name="Lipzen A."/>
            <person name="O'Donnell K."/>
            <person name="Pangilinan J."/>
            <person name="Reynolds N."/>
            <person name="Sandor L."/>
            <person name="Smith M.E."/>
            <person name="Tsang A."/>
            <person name="Grigoriev I.V."/>
            <person name="Stajich J.E."/>
            <person name="Spatafora J.W."/>
        </authorList>
    </citation>
    <scope>NUCLEOTIDE SEQUENCE</scope>
    <source>
        <strain evidence="9">RSA 2281</strain>
    </source>
</reference>
<dbReference type="PRINTS" id="PR00463">
    <property type="entry name" value="EP450I"/>
</dbReference>
<dbReference type="AlphaFoldDB" id="A0AAD5JW27"/>
<dbReference type="SUPFAM" id="SSF48264">
    <property type="entry name" value="Cytochrome P450"/>
    <property type="match status" value="1"/>
</dbReference>
<keyword evidence="6 8" id="KW-0503">Monooxygenase</keyword>
<dbReference type="PROSITE" id="PS00086">
    <property type="entry name" value="CYTOCHROME_P450"/>
    <property type="match status" value="1"/>
</dbReference>
<evidence type="ECO:0000256" key="4">
    <source>
        <dbReference type="ARBA" id="ARBA00023002"/>
    </source>
</evidence>
<dbReference type="InterPro" id="IPR001128">
    <property type="entry name" value="Cyt_P450"/>
</dbReference>
<protein>
    <submittedName>
        <fullName evidence="9">Cytochrome P450</fullName>
    </submittedName>
</protein>
<evidence type="ECO:0000256" key="5">
    <source>
        <dbReference type="ARBA" id="ARBA00023004"/>
    </source>
</evidence>
<dbReference type="Pfam" id="PF00067">
    <property type="entry name" value="p450"/>
    <property type="match status" value="1"/>
</dbReference>
<dbReference type="GO" id="GO:0016705">
    <property type="term" value="F:oxidoreductase activity, acting on paired donors, with incorporation or reduction of molecular oxygen"/>
    <property type="evidence" value="ECO:0007669"/>
    <property type="project" value="InterPro"/>
</dbReference>
<keyword evidence="4 8" id="KW-0560">Oxidoreductase</keyword>
<dbReference type="GO" id="GO:0004497">
    <property type="term" value="F:monooxygenase activity"/>
    <property type="evidence" value="ECO:0007669"/>
    <property type="project" value="UniProtKB-KW"/>
</dbReference>
<evidence type="ECO:0000256" key="7">
    <source>
        <dbReference type="PIRSR" id="PIRSR602401-1"/>
    </source>
</evidence>
<evidence type="ECO:0000313" key="9">
    <source>
        <dbReference type="EMBL" id="KAI9256666.1"/>
    </source>
</evidence>